<keyword evidence="2" id="KW-1185">Reference proteome</keyword>
<evidence type="ECO:0000313" key="2">
    <source>
        <dbReference type="Proteomes" id="UP000053392"/>
    </source>
</evidence>
<dbReference type="HOGENOM" id="CLU_2904110_0_0_1"/>
<sequence>MSRKFSKKGEIVRGKNLSLLFVGHCGENRNLLERRSESPLLPTVSPKLSPKGQLVQYRQLLR</sequence>
<accession>A0A0D0VAB5</accession>
<dbReference type="AlphaFoldDB" id="A0A0D0VAB5"/>
<dbReference type="Proteomes" id="UP000053392">
    <property type="component" value="Unassembled WGS sequence"/>
</dbReference>
<evidence type="ECO:0000313" key="1">
    <source>
        <dbReference type="EMBL" id="KIR43384.1"/>
    </source>
</evidence>
<reference evidence="1 2" key="1">
    <citation type="submission" date="2015-01" db="EMBL/GenBank/DDBJ databases">
        <title>The Genome Sequence of Cryptococcus gattii Ram5.</title>
        <authorList>
            <consortium name="The Broad Institute Genomics Platform"/>
            <person name="Cuomo C."/>
            <person name="Litvintseva A."/>
            <person name="Chen Y."/>
            <person name="Heitman J."/>
            <person name="Sun S."/>
            <person name="Springer D."/>
            <person name="Dromer F."/>
            <person name="Young S."/>
            <person name="Zeng Q."/>
            <person name="Gargeya S."/>
            <person name="Abouelleil A."/>
            <person name="Alvarado L."/>
            <person name="Chapman S.B."/>
            <person name="Gainer-Dewar J."/>
            <person name="Goldberg J."/>
            <person name="Griggs A."/>
            <person name="Gujja S."/>
            <person name="Hansen M."/>
            <person name="Howarth C."/>
            <person name="Imamovic A."/>
            <person name="Larimer J."/>
            <person name="Murphy C."/>
            <person name="Naylor J."/>
            <person name="Pearson M."/>
            <person name="Priest M."/>
            <person name="Roberts A."/>
            <person name="Saif S."/>
            <person name="Shea T."/>
            <person name="Sykes S."/>
            <person name="Wortman J."/>
            <person name="Nusbaum C."/>
            <person name="Birren B."/>
        </authorList>
    </citation>
    <scope>NUCLEOTIDE SEQUENCE [LARGE SCALE GENOMIC DNA]</scope>
    <source>
        <strain evidence="1 2">Ram5</strain>
    </source>
</reference>
<proteinExistence type="predicted"/>
<dbReference type="EMBL" id="KN847896">
    <property type="protein sequence ID" value="KIR43384.1"/>
    <property type="molecule type" value="Genomic_DNA"/>
</dbReference>
<name>A0A0D0VAB5_9TREE</name>
<organism evidence="1 2">
    <name type="scientific">Cryptococcus deuterogattii Ram5</name>
    <dbReference type="NCBI Taxonomy" id="1296110"/>
    <lineage>
        <taxon>Eukaryota</taxon>
        <taxon>Fungi</taxon>
        <taxon>Dikarya</taxon>
        <taxon>Basidiomycota</taxon>
        <taxon>Agaricomycotina</taxon>
        <taxon>Tremellomycetes</taxon>
        <taxon>Tremellales</taxon>
        <taxon>Cryptococcaceae</taxon>
        <taxon>Cryptococcus</taxon>
        <taxon>Cryptococcus gattii species complex</taxon>
    </lineage>
</organism>
<protein>
    <submittedName>
        <fullName evidence="1">Uncharacterized protein</fullName>
    </submittedName>
</protein>
<gene>
    <name evidence="1" type="ORF">I313_00226</name>
</gene>